<dbReference type="PANTHER" id="PTHR35970">
    <property type="entry name" value="SODIUM CHANNEL AND CLATHRIN LINKER 1"/>
    <property type="match status" value="1"/>
</dbReference>
<feature type="coiled-coil region" evidence="1">
    <location>
        <begin position="189"/>
        <end position="360"/>
    </location>
</feature>
<sequence length="686" mass="80481">MANLEIEFLRDQVQRLRAALKQYEDPDHRRHHVVQGEGAVRDGDTATYSLTETRNMASLIGEYDKHTEEMSQQLHVYQAEMGEMRIKLESIIKENERLHEQLKESLEKQLESFPVSPGMAGDSFTEQEVVKNLQDQLQFANKEKEHALELWHAATQEMDRVHHLYQEHTTQAHLHVAETQQQKEQVANFQQLTKQLQTSNERLEMTNRQFSRTVEEQHLEIEQLSKQFRQTKVDLRAATLKVEDLSKLIEDLQEQNQRKEVSIRAAHAREEASDKRVHELQSSLAQIETRLKITSKDVEQLKEEKAKLEKCVTELQANRVAAEEEKYEAVCRVHDSMIILEEANLQKDQALLREKQKLEEIENMKMAIAELIQGAAAKTRREVENTKKLFNVQISRLTEDVSALQMECGEKQSQIERALREKRAAEEELEKVYREARINDKDYRKQEELHQRCLIAERAKDDLQISLNTLRKKMRQLELNSAEELSRCQETVQNLNKMLESERNGFNSVSEERLKLVQENETLRKEVEEWKKSAVEVQHKITFQVQTMAHEFSLKEQGFEVQLKEMEDNNRKGVNELMKLLTAQQKSTSQWKQETRKLSESAESRLGKLRNQIKQLEQRNEELLAQVETAHEKNIELEKLVADYQGKSNRLQSRLQEAEDRELSATREVEYHFASSSCVTWPRCHY</sequence>
<reference evidence="2" key="2">
    <citation type="submission" date="2025-09" db="UniProtKB">
        <authorList>
            <consortium name="Ensembl"/>
        </authorList>
    </citation>
    <scope>IDENTIFICATION</scope>
</reference>
<evidence type="ECO:0000313" key="3">
    <source>
        <dbReference type="Proteomes" id="UP000694569"/>
    </source>
</evidence>
<evidence type="ECO:0000256" key="1">
    <source>
        <dbReference type="SAM" id="Coils"/>
    </source>
</evidence>
<dbReference type="GO" id="GO:0045162">
    <property type="term" value="P:clustering of voltage-gated sodium channels"/>
    <property type="evidence" value="ECO:0007669"/>
    <property type="project" value="InterPro"/>
</dbReference>
<dbReference type="InterPro" id="IPR038911">
    <property type="entry name" value="SCLT1"/>
</dbReference>
<dbReference type="AlphaFoldDB" id="A0A8C5PAJ4"/>
<gene>
    <name evidence="2" type="primary">SCLT1</name>
</gene>
<keyword evidence="1" id="KW-0175">Coiled coil</keyword>
<dbReference type="GO" id="GO:0005814">
    <property type="term" value="C:centriole"/>
    <property type="evidence" value="ECO:0007669"/>
    <property type="project" value="TreeGrafter"/>
</dbReference>
<organism evidence="2 3">
    <name type="scientific">Leptobrachium leishanense</name>
    <name type="common">Leishan spiny toad</name>
    <dbReference type="NCBI Taxonomy" id="445787"/>
    <lineage>
        <taxon>Eukaryota</taxon>
        <taxon>Metazoa</taxon>
        <taxon>Chordata</taxon>
        <taxon>Craniata</taxon>
        <taxon>Vertebrata</taxon>
        <taxon>Euteleostomi</taxon>
        <taxon>Amphibia</taxon>
        <taxon>Batrachia</taxon>
        <taxon>Anura</taxon>
        <taxon>Pelobatoidea</taxon>
        <taxon>Megophryidae</taxon>
        <taxon>Leptobrachium</taxon>
    </lineage>
</organism>
<dbReference type="PANTHER" id="PTHR35970:SF1">
    <property type="entry name" value="SODIUM CHANNEL AND CLATHRIN LINKER 1"/>
    <property type="match status" value="1"/>
</dbReference>
<feature type="coiled-coil region" evidence="1">
    <location>
        <begin position="513"/>
        <end position="540"/>
    </location>
</feature>
<dbReference type="GeneTree" id="ENSGT00730000111168"/>
<protein>
    <submittedName>
        <fullName evidence="2">Sodium channel and clathrin linker 1</fullName>
    </submittedName>
</protein>
<feature type="coiled-coil region" evidence="1">
    <location>
        <begin position="81"/>
        <end position="150"/>
    </location>
</feature>
<feature type="coiled-coil region" evidence="1">
    <location>
        <begin position="592"/>
        <end position="668"/>
    </location>
</feature>
<proteinExistence type="predicted"/>
<dbReference type="Ensembl" id="ENSLLET00000010468.1">
    <property type="protein sequence ID" value="ENSLLEP00000010075.1"/>
    <property type="gene ID" value="ENSLLEG00000006330.1"/>
</dbReference>
<accession>A0A8C5PAJ4</accession>
<name>A0A8C5PAJ4_9ANUR</name>
<evidence type="ECO:0000313" key="2">
    <source>
        <dbReference type="Ensembl" id="ENSLLEP00000010075.1"/>
    </source>
</evidence>
<dbReference type="OrthoDB" id="551053at2759"/>
<feature type="coiled-coil region" evidence="1">
    <location>
        <begin position="401"/>
        <end position="487"/>
    </location>
</feature>
<dbReference type="GO" id="GO:0060271">
    <property type="term" value="P:cilium assembly"/>
    <property type="evidence" value="ECO:0007669"/>
    <property type="project" value="TreeGrafter"/>
</dbReference>
<reference evidence="2" key="1">
    <citation type="submission" date="2025-08" db="UniProtKB">
        <authorList>
            <consortium name="Ensembl"/>
        </authorList>
    </citation>
    <scope>IDENTIFICATION</scope>
</reference>
<keyword evidence="3" id="KW-1185">Reference proteome</keyword>
<dbReference type="Proteomes" id="UP000694569">
    <property type="component" value="Unplaced"/>
</dbReference>